<dbReference type="SUPFAM" id="SSF52317">
    <property type="entry name" value="Class I glutamine amidotransferase-like"/>
    <property type="match status" value="1"/>
</dbReference>
<gene>
    <name evidence="6" type="ORF">SFUL_6382</name>
</gene>
<evidence type="ECO:0000256" key="3">
    <source>
        <dbReference type="SAM" id="Phobius"/>
    </source>
</evidence>
<dbReference type="InterPro" id="IPR000601">
    <property type="entry name" value="PKD_dom"/>
</dbReference>
<dbReference type="InterPro" id="IPR035986">
    <property type="entry name" value="PKD_dom_sf"/>
</dbReference>
<dbReference type="GO" id="GO:0005975">
    <property type="term" value="P:carbohydrate metabolic process"/>
    <property type="evidence" value="ECO:0007669"/>
    <property type="project" value="UniProtKB-ARBA"/>
</dbReference>
<dbReference type="InterPro" id="IPR006584">
    <property type="entry name" value="Cellulose-bd_IV"/>
</dbReference>
<organism evidence="6 7">
    <name type="scientific">Streptomyces microflavus DSM 40593</name>
    <dbReference type="NCBI Taxonomy" id="1303692"/>
    <lineage>
        <taxon>Bacteria</taxon>
        <taxon>Bacillati</taxon>
        <taxon>Actinomycetota</taxon>
        <taxon>Actinomycetes</taxon>
        <taxon>Kitasatosporales</taxon>
        <taxon>Streptomycetaceae</taxon>
        <taxon>Streptomyces</taxon>
    </lineage>
</organism>
<sequence length="1307" mass="140714">MSWRKQKFDFAVAQGLSVPDEQVYRPPRVHDMTRVTGVAPVSGDARAAVPARHGSSTRPYNRHSPEDHVHRTRKRLLARTRVRKSLALFTGALLAAATLTLGSAPGATAHPGHPGHEEPVAEDFQQVTLAKGAEETGEPMSLAVLPDRSVLHTSRNGELRITDSAGNTKVSGTLPVYTHDEEGLQGVGVDPDFAENRAIYLFYAPPLDTPAGDAPETGTAADFAKFDGVNRLSRFVLNEDGTLDTASEKKVLDVPTSRGICCHVGGDIDFDKDGNLYLSTGDDTNPFASDGFTPIDERPDRNPAFDARRTSGSTNDLRGKILRIKVAEDGSYTVPEGNLFEPGTDKTRPEIYAMGFRNPFRFSVDQATGIVYVGDYGPDAGSADPKRGPSGKVEFARVTKAGNFGWPYCVGENEPYIDYDFATKTSGAAFDCANLKNESPHNTGLVDLPPAEAAWIPYDGGSLPEFGTGSESPMGGPVYRYDADLDSPVKFPEAYDGDFFAGEFGRKWIKRIEQDADGAVQSINDVPWSGTQIMDMAFGPDGALYVLDYGLAWFGGDENSALYRIENATGGRSPIAEASANKTSGTAPLKVKFSSAGTADGDDDPLTYAWDFGDGGTSTAANPTYTYKKNGTYTATVTAEDPTGRTGSASVHVTVGNTAPTVELVLPEDGQLFAFGDSVPFKVNVSDPEDGTIDCTKVEVKFTLGHDSHGHDITTEHGCEGTIKTAMEGGHDPNANIYGGISASYTDNGGGGQAKLTGKDTSRLQPRHRQAEHYDNSSGVTTPSKAGAHGGKTVGDIHNDDWISFNTYVLGGTTKLTARISSAGSGGFLEVRTGSPTGKILGSGPVPVTGSWDTFQDIDIPLRGAPKKQTELFLVFKGGDGALYDIDDFELSNSPVDKTAKRVLVFSKTAGFRHDSIPAGIAALKEIGKDTNITVDSTESAAQFTTSNLARYDAVAFLSTTGDVLNAEQQKAFENYVATGGGYVGIHAAADTEYEWEFYGGLVGAYFDSHPQIQPATVRVEDHDHPATAHLDEEWERTDEWYNYRTNPRDKAKVLATLDETTYTGGNMKGDHPISWCQTYQGGRSFYTGLGHTKESYAEAAFRQHVSGGLRYATGQVKADCKPDKDYRPIFNGKTLEGWKQAGPGKFSVSDGALHSEGGMGLLTYQAKELKAYSLKLDWKMAGDDNSGIFVGFPESDDPWSAVNNGYEIQIDATDAADRTTGAVYTFKSANIKARDRVLRPPGQWNSYEIKVQGERLQVFLNGAKINDFTNTDPARSLKDGYIGLQNHGADDQVSFRNIQLKELPST</sequence>
<feature type="transmembrane region" description="Helical" evidence="3">
    <location>
        <begin position="85"/>
        <end position="104"/>
    </location>
</feature>
<dbReference type="CDD" id="cd00146">
    <property type="entry name" value="PKD"/>
    <property type="match status" value="1"/>
</dbReference>
<dbReference type="SUPFAM" id="SSF49299">
    <property type="entry name" value="PKD domain"/>
    <property type="match status" value="1"/>
</dbReference>
<keyword evidence="3" id="KW-1133">Transmembrane helix</keyword>
<dbReference type="eggNOG" id="COG3291">
    <property type="taxonomic scope" value="Bacteria"/>
</dbReference>
<dbReference type="GO" id="GO:0030246">
    <property type="term" value="F:carbohydrate binding"/>
    <property type="evidence" value="ECO:0007669"/>
    <property type="project" value="InterPro"/>
</dbReference>
<evidence type="ECO:0000259" key="4">
    <source>
        <dbReference type="PROSITE" id="PS50093"/>
    </source>
</evidence>
<dbReference type="Gene3D" id="2.60.120.260">
    <property type="entry name" value="Galactose-binding domain-like"/>
    <property type="match status" value="1"/>
</dbReference>
<evidence type="ECO:0000256" key="2">
    <source>
        <dbReference type="SAM" id="MobiDB-lite"/>
    </source>
</evidence>
<dbReference type="Pfam" id="PF07995">
    <property type="entry name" value="GSDH"/>
    <property type="match status" value="1"/>
</dbReference>
<dbReference type="Pfam" id="PF06283">
    <property type="entry name" value="ThuA"/>
    <property type="match status" value="1"/>
</dbReference>
<dbReference type="KEGG" id="sfi:SFUL_6382"/>
<dbReference type="Gene3D" id="2.120.10.30">
    <property type="entry name" value="TolB, C-terminal domain"/>
    <property type="match status" value="1"/>
</dbReference>
<evidence type="ECO:0000259" key="5">
    <source>
        <dbReference type="PROSITE" id="PS51175"/>
    </source>
</evidence>
<dbReference type="Proteomes" id="UP000013304">
    <property type="component" value="Chromosome"/>
</dbReference>
<dbReference type="InterPro" id="IPR012938">
    <property type="entry name" value="Glc/Sorbosone_DH"/>
</dbReference>
<dbReference type="SUPFAM" id="SSF50952">
    <property type="entry name" value="Soluble quinoprotein glucose dehydrogenase"/>
    <property type="match status" value="1"/>
</dbReference>
<reference evidence="6 7" key="1">
    <citation type="submission" date="2013-04" db="EMBL/GenBank/DDBJ databases">
        <title>Complete genome sequence of Streptomyces fulvissimus.</title>
        <authorList>
            <person name="Myronovskyi M."/>
            <person name="Tokovenko B."/>
            <person name="Manderscheid N."/>
            <person name="Petzke L."/>
            <person name="Luzhetskyy A."/>
        </authorList>
    </citation>
    <scope>NUCLEOTIDE SEQUENCE [LARGE SCALE GENOMIC DNA]</scope>
    <source>
        <strain evidence="6 7">DSM 40593</strain>
    </source>
</reference>
<dbReference type="InterPro" id="IPR013783">
    <property type="entry name" value="Ig-like_fold"/>
</dbReference>
<dbReference type="CDD" id="cd04084">
    <property type="entry name" value="CBM6_xylanase-like"/>
    <property type="match status" value="1"/>
</dbReference>
<evidence type="ECO:0000256" key="1">
    <source>
        <dbReference type="ARBA" id="ARBA00022729"/>
    </source>
</evidence>
<dbReference type="SMART" id="SM00089">
    <property type="entry name" value="PKD"/>
    <property type="match status" value="1"/>
</dbReference>
<dbReference type="eggNOG" id="COG3828">
    <property type="taxonomic scope" value="Bacteria"/>
</dbReference>
<feature type="region of interest" description="Disordered" evidence="2">
    <location>
        <begin position="45"/>
        <end position="73"/>
    </location>
</feature>
<dbReference type="PROSITE" id="PS51175">
    <property type="entry name" value="CBM6"/>
    <property type="match status" value="1"/>
</dbReference>
<dbReference type="PATRIC" id="fig|1303692.3.peg.6423"/>
<dbReference type="InterPro" id="IPR010496">
    <property type="entry name" value="AL/BT2_dom"/>
</dbReference>
<dbReference type="eggNOG" id="COG2133">
    <property type="taxonomic scope" value="Bacteria"/>
</dbReference>
<dbReference type="Pfam" id="PF18911">
    <property type="entry name" value="PKD_4"/>
    <property type="match status" value="1"/>
</dbReference>
<evidence type="ECO:0000313" key="6">
    <source>
        <dbReference type="EMBL" id="AGK81265.1"/>
    </source>
</evidence>
<dbReference type="Gene3D" id="2.60.40.10">
    <property type="entry name" value="Immunoglobulins"/>
    <property type="match status" value="1"/>
</dbReference>
<dbReference type="HOGENOM" id="CLU_267355_0_0_11"/>
<keyword evidence="1" id="KW-0732">Signal</keyword>
<dbReference type="Gene3D" id="2.60.120.560">
    <property type="entry name" value="Exo-inulinase, domain 1"/>
    <property type="match status" value="1"/>
</dbReference>
<feature type="domain" description="CBM6" evidence="5">
    <location>
        <begin position="767"/>
        <end position="892"/>
    </location>
</feature>
<dbReference type="EMBL" id="CP005080">
    <property type="protein sequence ID" value="AGK81265.1"/>
    <property type="molecule type" value="Genomic_DNA"/>
</dbReference>
<dbReference type="SMART" id="SM00606">
    <property type="entry name" value="CBD_IV"/>
    <property type="match status" value="1"/>
</dbReference>
<dbReference type="PROSITE" id="PS50093">
    <property type="entry name" value="PKD"/>
    <property type="match status" value="1"/>
</dbReference>
<proteinExistence type="predicted"/>
<dbReference type="InterPro" id="IPR008979">
    <property type="entry name" value="Galactose-bd-like_sf"/>
</dbReference>
<feature type="domain" description="PKD" evidence="4">
    <location>
        <begin position="574"/>
        <end position="655"/>
    </location>
</feature>
<dbReference type="Pfam" id="PF06439">
    <property type="entry name" value="3keto-disac_hyd"/>
    <property type="match status" value="1"/>
</dbReference>
<dbReference type="GO" id="GO:0016787">
    <property type="term" value="F:hydrolase activity"/>
    <property type="evidence" value="ECO:0007669"/>
    <property type="project" value="UniProtKB-KW"/>
</dbReference>
<dbReference type="Pfam" id="PF03422">
    <property type="entry name" value="CBM_6"/>
    <property type="match status" value="1"/>
</dbReference>
<dbReference type="InterPro" id="IPR011041">
    <property type="entry name" value="Quinoprot_gluc/sorb_DH_b-prop"/>
</dbReference>
<dbReference type="InterPro" id="IPR022409">
    <property type="entry name" value="PKD/Chitinase_dom"/>
</dbReference>
<dbReference type="InterPro" id="IPR011042">
    <property type="entry name" value="6-blade_b-propeller_TolB-like"/>
</dbReference>
<evidence type="ECO:0000313" key="7">
    <source>
        <dbReference type="Proteomes" id="UP000013304"/>
    </source>
</evidence>
<dbReference type="SUPFAM" id="SSF49785">
    <property type="entry name" value="Galactose-binding domain-like"/>
    <property type="match status" value="1"/>
</dbReference>
<feature type="region of interest" description="Disordered" evidence="2">
    <location>
        <begin position="287"/>
        <end position="313"/>
    </location>
</feature>
<dbReference type="PANTHER" id="PTHR40469">
    <property type="entry name" value="SECRETED GLYCOSYL HYDROLASE"/>
    <property type="match status" value="1"/>
</dbReference>
<keyword evidence="3" id="KW-0812">Transmembrane</keyword>
<dbReference type="InterPro" id="IPR005084">
    <property type="entry name" value="CBM6"/>
</dbReference>
<feature type="compositionally biased region" description="Basic and acidic residues" evidence="2">
    <location>
        <begin position="295"/>
        <end position="309"/>
    </location>
</feature>
<accession>N0CZP7</accession>
<protein>
    <submittedName>
        <fullName evidence="6">Glycosyl hydrolase (Secreted protein)</fullName>
    </submittedName>
</protein>
<dbReference type="InterPro" id="IPR029010">
    <property type="entry name" value="ThuA-like"/>
</dbReference>
<dbReference type="PANTHER" id="PTHR40469:SF2">
    <property type="entry name" value="GALACTOSE-BINDING DOMAIN-LIKE SUPERFAMILY PROTEIN"/>
    <property type="match status" value="1"/>
</dbReference>
<keyword evidence="3" id="KW-0472">Membrane</keyword>
<name>N0CZP7_STRMI</name>
<feature type="region of interest" description="Disordered" evidence="2">
    <location>
        <begin position="749"/>
        <end position="793"/>
    </location>
</feature>
<dbReference type="InterPro" id="IPR029062">
    <property type="entry name" value="Class_I_gatase-like"/>
</dbReference>
<keyword evidence="6" id="KW-0378">Hydrolase</keyword>
<dbReference type="Gene3D" id="3.40.50.880">
    <property type="match status" value="1"/>
</dbReference>